<name>A0A849HIG8_9MICO</name>
<organism evidence="2 3">
    <name type="scientific">Knoellia koreensis</name>
    <dbReference type="NCBI Taxonomy" id="2730921"/>
    <lineage>
        <taxon>Bacteria</taxon>
        <taxon>Bacillati</taxon>
        <taxon>Actinomycetota</taxon>
        <taxon>Actinomycetes</taxon>
        <taxon>Micrococcales</taxon>
        <taxon>Intrasporangiaceae</taxon>
        <taxon>Knoellia</taxon>
    </lineage>
</organism>
<feature type="region of interest" description="Disordered" evidence="1">
    <location>
        <begin position="126"/>
        <end position="158"/>
    </location>
</feature>
<dbReference type="Proteomes" id="UP000588586">
    <property type="component" value="Unassembled WGS sequence"/>
</dbReference>
<accession>A0A849HIG8</accession>
<keyword evidence="3" id="KW-1185">Reference proteome</keyword>
<feature type="compositionally biased region" description="Basic and acidic residues" evidence="1">
    <location>
        <begin position="147"/>
        <end position="158"/>
    </location>
</feature>
<dbReference type="EMBL" id="JABEPQ010000002">
    <property type="protein sequence ID" value="NNM46091.1"/>
    <property type="molecule type" value="Genomic_DNA"/>
</dbReference>
<evidence type="ECO:0000313" key="2">
    <source>
        <dbReference type="EMBL" id="NNM46091.1"/>
    </source>
</evidence>
<evidence type="ECO:0000313" key="3">
    <source>
        <dbReference type="Proteomes" id="UP000588586"/>
    </source>
</evidence>
<comment type="caution">
    <text evidence="2">The sequence shown here is derived from an EMBL/GenBank/DDBJ whole genome shotgun (WGS) entry which is preliminary data.</text>
</comment>
<gene>
    <name evidence="2" type="ORF">HJG52_08720</name>
</gene>
<evidence type="ECO:0000256" key="1">
    <source>
        <dbReference type="SAM" id="MobiDB-lite"/>
    </source>
</evidence>
<protein>
    <submittedName>
        <fullName evidence="2">Uncharacterized protein</fullName>
    </submittedName>
</protein>
<feature type="compositionally biased region" description="Pro residues" evidence="1">
    <location>
        <begin position="127"/>
        <end position="137"/>
    </location>
</feature>
<proteinExistence type="predicted"/>
<reference evidence="2 3" key="1">
    <citation type="submission" date="2020-04" db="EMBL/GenBank/DDBJ databases">
        <title>Knoellia sp. isolate from air conditioner.</title>
        <authorList>
            <person name="Chea S."/>
            <person name="Kim D.-U."/>
        </authorList>
    </citation>
    <scope>NUCLEOTIDE SEQUENCE [LARGE SCALE GENOMIC DNA]</scope>
    <source>
        <strain evidence="2 3">DB2414S</strain>
    </source>
</reference>
<dbReference type="RefSeq" id="WP_171243239.1">
    <property type="nucleotide sequence ID" value="NZ_JABEPQ010000002.1"/>
</dbReference>
<sequence length="158" mass="17342">MDTTGFRKLRLAVQEAGRPAESWYARRVQRAMEGAFERAGLFSEFELGRTDDLDRMVIGVCRCADGVLPWEAGTGVEQIWRTAVLDAHWESHAVACTDSLMEFEGAVTFDETGHYVTVHVVAEPATVPEPEPQPAPSAEPAMPAELASREAGERQPIS</sequence>
<dbReference type="AlphaFoldDB" id="A0A849HIG8"/>